<dbReference type="AlphaFoldDB" id="A0A5E7EQ54"/>
<reference evidence="1 2" key="1">
    <citation type="submission" date="2019-09" db="EMBL/GenBank/DDBJ databases">
        <authorList>
            <person name="Chandra G."/>
            <person name="Truman W A."/>
        </authorList>
    </citation>
    <scope>NUCLEOTIDE SEQUENCE [LARGE SCALE GENOMIC DNA]</scope>
    <source>
        <strain evidence="1">PS710</strain>
    </source>
</reference>
<sequence length="161" mass="17291">MNAPLHPLYTNEVSPEFLRSLNDSPFTEQQVAQFGEQAQAIIRQQQDYAIAHPPVAVYRWTTEGSQTRNGGVIQQATAPMAFNLDNGQQARVAQKGDYVMYADGSAAQIVTASGEGFAHLALVGSRLSNGDEIINTPQGSGLVISRDGVPMAEDFLPSIEG</sequence>
<evidence type="ECO:0008006" key="3">
    <source>
        <dbReference type="Google" id="ProtNLM"/>
    </source>
</evidence>
<evidence type="ECO:0000313" key="1">
    <source>
        <dbReference type="EMBL" id="VVO28467.1"/>
    </source>
</evidence>
<evidence type="ECO:0000313" key="2">
    <source>
        <dbReference type="Proteomes" id="UP000381093"/>
    </source>
</evidence>
<name>A0A5E7EQ54_PSEFL</name>
<dbReference type="RefSeq" id="WP_150766750.1">
    <property type="nucleotide sequence ID" value="NZ_CABVHW010000021.1"/>
</dbReference>
<accession>A0A5E7EQ54</accession>
<dbReference type="Proteomes" id="UP000381093">
    <property type="component" value="Unassembled WGS sequence"/>
</dbReference>
<dbReference type="EMBL" id="CABVHW010000021">
    <property type="protein sequence ID" value="VVO28467.1"/>
    <property type="molecule type" value="Genomic_DNA"/>
</dbReference>
<proteinExistence type="predicted"/>
<protein>
    <recommendedName>
        <fullName evidence="3">PAAR domain-containing protein</fullName>
    </recommendedName>
</protein>
<gene>
    <name evidence="1" type="ORF">PS710_04828</name>
</gene>
<organism evidence="1 2">
    <name type="scientific">Pseudomonas fluorescens</name>
    <dbReference type="NCBI Taxonomy" id="294"/>
    <lineage>
        <taxon>Bacteria</taxon>
        <taxon>Pseudomonadati</taxon>
        <taxon>Pseudomonadota</taxon>
        <taxon>Gammaproteobacteria</taxon>
        <taxon>Pseudomonadales</taxon>
        <taxon>Pseudomonadaceae</taxon>
        <taxon>Pseudomonas</taxon>
    </lineage>
</organism>